<name>A0A8J4A7U1_9ACTN</name>
<evidence type="ECO:0000313" key="1">
    <source>
        <dbReference type="EMBL" id="GIL26401.1"/>
    </source>
</evidence>
<dbReference type="RefSeq" id="WP_207124200.1">
    <property type="nucleotide sequence ID" value="NZ_BOPO01000023.1"/>
</dbReference>
<keyword evidence="2" id="KW-1185">Reference proteome</keyword>
<dbReference type="PANTHER" id="PTHR43649">
    <property type="entry name" value="ARABINOSE-BINDING PROTEIN-RELATED"/>
    <property type="match status" value="1"/>
</dbReference>
<dbReference type="Pfam" id="PF01547">
    <property type="entry name" value="SBP_bac_1"/>
    <property type="match status" value="1"/>
</dbReference>
<dbReference type="SUPFAM" id="SSF53850">
    <property type="entry name" value="Periplasmic binding protein-like II"/>
    <property type="match status" value="1"/>
</dbReference>
<dbReference type="PROSITE" id="PS51257">
    <property type="entry name" value="PROKAR_LIPOPROTEIN"/>
    <property type="match status" value="1"/>
</dbReference>
<dbReference type="Gene3D" id="3.40.190.10">
    <property type="entry name" value="Periplasmic binding protein-like II"/>
    <property type="match status" value="1"/>
</dbReference>
<dbReference type="Proteomes" id="UP000614996">
    <property type="component" value="Unassembled WGS sequence"/>
</dbReference>
<dbReference type="InterPro" id="IPR050490">
    <property type="entry name" value="Bact_solute-bd_prot1"/>
</dbReference>
<comment type="caution">
    <text evidence="1">The sequence shown here is derived from an EMBL/GenBank/DDBJ whole genome shotgun (WGS) entry which is preliminary data.</text>
</comment>
<sequence length="440" mass="47482">MGISRRSLFGAGAGALAAPALLSGCGSSASGRKELVFWQFYAPTPVGGSPDVVKQSQWFSKMVDDWNAQHETKIRLEYVTVLGNPKLATAFAAGEGPDIFLLSPGDFARYYNGGVLAELTPYMEPAAVKDFFAPNMATRTADGKVYGLPMEIEPLAMFYSEQAMEKAHLAESDLPRTWDQLLDFGDKLRTRKAPPIMLPNLQGYYQNFTWYPFLWQTGADAVSHGHSGFDSAGAKAALKLWQDCIQTGIAPRTSPVPDSDAVAGLGGGYATMSLSGIWTVAAFKYRKPKYRYGVIPLPTPAGGTPRTALGGWAFVANARGKDPETAAKFCVWALGSMEQESIQRVVDWCTVAKSDIAPRASALAAGRKAGGYDHPVMKKFADEIFPTGRGEPRYPPVVYKAISDAIQQCEFAGADPAAQARLASDTIDAYLTSYRGVKIL</sequence>
<dbReference type="CDD" id="cd13585">
    <property type="entry name" value="PBP2_TMBP_like"/>
    <property type="match status" value="1"/>
</dbReference>
<organism evidence="1 2">
    <name type="scientific">Actinocatenispora comari</name>
    <dbReference type="NCBI Taxonomy" id="2807577"/>
    <lineage>
        <taxon>Bacteria</taxon>
        <taxon>Bacillati</taxon>
        <taxon>Actinomycetota</taxon>
        <taxon>Actinomycetes</taxon>
        <taxon>Micromonosporales</taxon>
        <taxon>Micromonosporaceae</taxon>
        <taxon>Actinocatenispora</taxon>
    </lineage>
</organism>
<reference evidence="2" key="1">
    <citation type="journal article" date="2021" name="Int. J. Syst. Evol. Microbiol.">
        <title>Actinocatenispora comari sp. nov., an endophytic actinomycete isolated from aerial parts of Comarum salesowianum.</title>
        <authorList>
            <person name="Oyunbileg N."/>
            <person name="Iizaka Y."/>
            <person name="Hamada M."/>
            <person name="Davaapurev B.O."/>
            <person name="Fukumoto A."/>
            <person name="Tsetseg B."/>
            <person name="Kato F."/>
            <person name="Tamura T."/>
            <person name="Batkhuu J."/>
            <person name="Anzai Y."/>
        </authorList>
    </citation>
    <scope>NUCLEOTIDE SEQUENCE [LARGE SCALE GENOMIC DNA]</scope>
    <source>
        <strain evidence="2">NUM-2625</strain>
    </source>
</reference>
<dbReference type="PROSITE" id="PS51318">
    <property type="entry name" value="TAT"/>
    <property type="match status" value="1"/>
</dbReference>
<proteinExistence type="predicted"/>
<dbReference type="EMBL" id="BOPO01000023">
    <property type="protein sequence ID" value="GIL26401.1"/>
    <property type="molecule type" value="Genomic_DNA"/>
</dbReference>
<dbReference type="InterPro" id="IPR006059">
    <property type="entry name" value="SBP"/>
</dbReference>
<dbReference type="InterPro" id="IPR006311">
    <property type="entry name" value="TAT_signal"/>
</dbReference>
<dbReference type="PANTHER" id="PTHR43649:SF30">
    <property type="entry name" value="ABC TRANSPORTER SUBSTRATE-BINDING PROTEIN"/>
    <property type="match status" value="1"/>
</dbReference>
<dbReference type="AlphaFoldDB" id="A0A8J4A7U1"/>
<gene>
    <name evidence="1" type="ORF">NUM_16550</name>
</gene>
<accession>A0A8J4A7U1</accession>
<protein>
    <submittedName>
        <fullName evidence="1">Sugar ABC transporter substrate-binding protein</fullName>
    </submittedName>
</protein>
<evidence type="ECO:0000313" key="2">
    <source>
        <dbReference type="Proteomes" id="UP000614996"/>
    </source>
</evidence>